<dbReference type="EMBL" id="FRAD01000004">
    <property type="protein sequence ID" value="SHJ58509.1"/>
    <property type="molecule type" value="Genomic_DNA"/>
</dbReference>
<feature type="transmembrane region" description="Helical" evidence="7">
    <location>
        <begin position="215"/>
        <end position="237"/>
    </location>
</feature>
<feature type="transmembrane region" description="Helical" evidence="7">
    <location>
        <begin position="278"/>
        <end position="299"/>
    </location>
</feature>
<dbReference type="PANTHER" id="PTHR43163:SF6">
    <property type="entry name" value="DIPEPTIDE TRANSPORT SYSTEM PERMEASE PROTEIN DPPB-RELATED"/>
    <property type="match status" value="1"/>
</dbReference>
<evidence type="ECO:0000259" key="8">
    <source>
        <dbReference type="PROSITE" id="PS50928"/>
    </source>
</evidence>
<dbReference type="PROSITE" id="PS50928">
    <property type="entry name" value="ABC_TM1"/>
    <property type="match status" value="1"/>
</dbReference>
<dbReference type="GO" id="GO:0055085">
    <property type="term" value="P:transmembrane transport"/>
    <property type="evidence" value="ECO:0007669"/>
    <property type="project" value="InterPro"/>
</dbReference>
<dbReference type="InterPro" id="IPR045621">
    <property type="entry name" value="BPD_transp_1_N"/>
</dbReference>
<evidence type="ECO:0000313" key="10">
    <source>
        <dbReference type="Proteomes" id="UP000183952"/>
    </source>
</evidence>
<dbReference type="SUPFAM" id="SSF161098">
    <property type="entry name" value="MetI-like"/>
    <property type="match status" value="1"/>
</dbReference>
<evidence type="ECO:0000313" key="9">
    <source>
        <dbReference type="EMBL" id="SHJ58509.1"/>
    </source>
</evidence>
<evidence type="ECO:0000256" key="3">
    <source>
        <dbReference type="ARBA" id="ARBA00022475"/>
    </source>
</evidence>
<evidence type="ECO:0000256" key="7">
    <source>
        <dbReference type="RuleBase" id="RU363032"/>
    </source>
</evidence>
<keyword evidence="10" id="KW-1185">Reference proteome</keyword>
<reference evidence="9 10" key="1">
    <citation type="submission" date="2016-11" db="EMBL/GenBank/DDBJ databases">
        <authorList>
            <person name="Jaros S."/>
            <person name="Januszkiewicz K."/>
            <person name="Wedrychowicz H."/>
        </authorList>
    </citation>
    <scope>NUCLEOTIDE SEQUENCE [LARGE SCALE GENOMIC DNA]</scope>
    <source>
        <strain evidence="9 10">DSM 3090</strain>
    </source>
</reference>
<feature type="transmembrane region" description="Helical" evidence="7">
    <location>
        <begin position="243"/>
        <end position="266"/>
    </location>
</feature>
<dbReference type="GO" id="GO:0005886">
    <property type="term" value="C:plasma membrane"/>
    <property type="evidence" value="ECO:0007669"/>
    <property type="project" value="UniProtKB-SubCell"/>
</dbReference>
<accession>A0A1M6KHU9</accession>
<dbReference type="AlphaFoldDB" id="A0A1M6KHU9"/>
<feature type="domain" description="ABC transmembrane type-1" evidence="8">
    <location>
        <begin position="95"/>
        <end position="296"/>
    </location>
</feature>
<sequence>MQKYIAKRILVSIPIILGVILITFILMNLIPGNAVTAMMQNKINNKTVARVEAQMHLNDPIPVRFGRYVKDLMHGDLGKSIIMNQPVSQLIKNAFPNTLKLAMSAILFAWVFGIPIGVFTALHKNTWLDKLFMGVSLVGISMPTFSVGIILQYLVAYKLKWTPISGFSSLAHLILPSIVLGWSMAGEISRLIRTNLIDVINADYITTAKAKGQSYLGIVVFHALKMSILPVITIMMLQFTSLLGGALITENIFGIPGIGTLSISALTNRDIPLLQGTIILSTMIIIVGNLIADIIYALIDPRIRYD</sequence>
<dbReference type="InterPro" id="IPR000515">
    <property type="entry name" value="MetI-like"/>
</dbReference>
<protein>
    <submittedName>
        <fullName evidence="9">Peptide/nickel transport system permease protein</fullName>
    </submittedName>
</protein>
<dbReference type="RefSeq" id="WP_072901890.1">
    <property type="nucleotide sequence ID" value="NZ_FRAD01000004.1"/>
</dbReference>
<dbReference type="Gene3D" id="1.10.3720.10">
    <property type="entry name" value="MetI-like"/>
    <property type="match status" value="1"/>
</dbReference>
<keyword evidence="6 7" id="KW-0472">Membrane</keyword>
<dbReference type="InterPro" id="IPR035906">
    <property type="entry name" value="MetI-like_sf"/>
</dbReference>
<evidence type="ECO:0000256" key="6">
    <source>
        <dbReference type="ARBA" id="ARBA00023136"/>
    </source>
</evidence>
<comment type="subcellular location">
    <subcellularLocation>
        <location evidence="1 7">Cell membrane</location>
        <topology evidence="1 7">Multi-pass membrane protein</topology>
    </subcellularLocation>
</comment>
<dbReference type="Pfam" id="PF00528">
    <property type="entry name" value="BPD_transp_1"/>
    <property type="match status" value="1"/>
</dbReference>
<keyword evidence="3" id="KW-1003">Cell membrane</keyword>
<dbReference type="Pfam" id="PF19300">
    <property type="entry name" value="BPD_transp_1_N"/>
    <property type="match status" value="1"/>
</dbReference>
<dbReference type="PANTHER" id="PTHR43163">
    <property type="entry name" value="DIPEPTIDE TRANSPORT SYSTEM PERMEASE PROTEIN DPPB-RELATED"/>
    <property type="match status" value="1"/>
</dbReference>
<dbReference type="STRING" id="1121331.SAMN02745248_00475"/>
<feature type="transmembrane region" description="Helical" evidence="7">
    <location>
        <begin position="167"/>
        <end position="185"/>
    </location>
</feature>
<feature type="transmembrane region" description="Helical" evidence="7">
    <location>
        <begin position="101"/>
        <end position="122"/>
    </location>
</feature>
<keyword evidence="5 7" id="KW-1133">Transmembrane helix</keyword>
<organism evidence="9 10">
    <name type="scientific">Hathewaya proteolytica DSM 3090</name>
    <dbReference type="NCBI Taxonomy" id="1121331"/>
    <lineage>
        <taxon>Bacteria</taxon>
        <taxon>Bacillati</taxon>
        <taxon>Bacillota</taxon>
        <taxon>Clostridia</taxon>
        <taxon>Eubacteriales</taxon>
        <taxon>Clostridiaceae</taxon>
        <taxon>Hathewaya</taxon>
    </lineage>
</organism>
<gene>
    <name evidence="9" type="ORF">SAMN02745248_00475</name>
</gene>
<dbReference type="OrthoDB" id="9773221at2"/>
<name>A0A1M6KHU9_9CLOT</name>
<dbReference type="Proteomes" id="UP000183952">
    <property type="component" value="Unassembled WGS sequence"/>
</dbReference>
<feature type="transmembrane region" description="Helical" evidence="7">
    <location>
        <begin position="9"/>
        <end position="30"/>
    </location>
</feature>
<evidence type="ECO:0000256" key="5">
    <source>
        <dbReference type="ARBA" id="ARBA00022989"/>
    </source>
</evidence>
<evidence type="ECO:0000256" key="4">
    <source>
        <dbReference type="ARBA" id="ARBA00022692"/>
    </source>
</evidence>
<feature type="transmembrane region" description="Helical" evidence="7">
    <location>
        <begin position="134"/>
        <end position="155"/>
    </location>
</feature>
<keyword evidence="4 7" id="KW-0812">Transmembrane</keyword>
<keyword evidence="2 7" id="KW-0813">Transport</keyword>
<comment type="similarity">
    <text evidence="7">Belongs to the binding-protein-dependent transport system permease family.</text>
</comment>
<dbReference type="CDD" id="cd06261">
    <property type="entry name" value="TM_PBP2"/>
    <property type="match status" value="1"/>
</dbReference>
<proteinExistence type="inferred from homology"/>
<evidence type="ECO:0000256" key="2">
    <source>
        <dbReference type="ARBA" id="ARBA00022448"/>
    </source>
</evidence>
<evidence type="ECO:0000256" key="1">
    <source>
        <dbReference type="ARBA" id="ARBA00004651"/>
    </source>
</evidence>